<dbReference type="GO" id="GO:0008270">
    <property type="term" value="F:zinc ion binding"/>
    <property type="evidence" value="ECO:0007669"/>
    <property type="project" value="UniProtKB-KW"/>
</dbReference>
<evidence type="ECO:0000259" key="14">
    <source>
        <dbReference type="PROSITE" id="PS50119"/>
    </source>
</evidence>
<dbReference type="InterPro" id="IPR000315">
    <property type="entry name" value="Znf_B-box"/>
</dbReference>
<dbReference type="Pfam" id="PF01363">
    <property type="entry name" value="FYVE"/>
    <property type="match status" value="1"/>
</dbReference>
<dbReference type="InterPro" id="IPR011011">
    <property type="entry name" value="Znf_FYVE_PHD"/>
</dbReference>
<feature type="domain" description="DH" evidence="13">
    <location>
        <begin position="306"/>
        <end position="477"/>
    </location>
</feature>
<evidence type="ECO:0000256" key="8">
    <source>
        <dbReference type="ARBA" id="ARBA00022833"/>
    </source>
</evidence>
<dbReference type="GO" id="GO:0005085">
    <property type="term" value="F:guanyl-nucleotide exchange factor activity"/>
    <property type="evidence" value="ECO:0007669"/>
    <property type="project" value="UniProtKB-KW"/>
</dbReference>
<evidence type="ECO:0000259" key="13">
    <source>
        <dbReference type="PROSITE" id="PS50010"/>
    </source>
</evidence>
<feature type="compositionally biased region" description="Polar residues" evidence="11">
    <location>
        <begin position="89"/>
        <end position="102"/>
    </location>
</feature>
<dbReference type="GO" id="GO:0005737">
    <property type="term" value="C:cytoplasm"/>
    <property type="evidence" value="ECO:0007669"/>
    <property type="project" value="TreeGrafter"/>
</dbReference>
<dbReference type="InterPro" id="IPR037742">
    <property type="entry name" value="FDG4_N_PH"/>
</dbReference>
<dbReference type="FunFam" id="3.30.40.10:FF:000061">
    <property type="entry name" value="FYVE, RhoGEF and PH domain containing 1"/>
    <property type="match status" value="1"/>
</dbReference>
<dbReference type="InterPro" id="IPR013083">
    <property type="entry name" value="Znf_RING/FYVE/PHD"/>
</dbReference>
<evidence type="ECO:0000259" key="12">
    <source>
        <dbReference type="PROSITE" id="PS50003"/>
    </source>
</evidence>
<dbReference type="PROSITE" id="PS50010">
    <property type="entry name" value="DH_2"/>
    <property type="match status" value="1"/>
</dbReference>
<dbReference type="Gene3D" id="1.20.900.10">
    <property type="entry name" value="Dbl homology (DH) domain"/>
    <property type="match status" value="1"/>
</dbReference>
<dbReference type="SMART" id="SM00233">
    <property type="entry name" value="PH"/>
    <property type="match status" value="1"/>
</dbReference>
<dbReference type="FunFam" id="2.30.29.30:FF:000113">
    <property type="entry name" value="FYVE, RhoGEF and PH domain-containing protein 4"/>
    <property type="match status" value="1"/>
</dbReference>
<reference evidence="16" key="2">
    <citation type="submission" date="2025-09" db="UniProtKB">
        <authorList>
            <consortium name="Ensembl"/>
        </authorList>
    </citation>
    <scope>IDENTIFICATION</scope>
</reference>
<feature type="region of interest" description="Disordered" evidence="11">
    <location>
        <begin position="65"/>
        <end position="192"/>
    </location>
</feature>
<dbReference type="GO" id="GO:0007010">
    <property type="term" value="P:cytoskeleton organization"/>
    <property type="evidence" value="ECO:0007669"/>
    <property type="project" value="TreeGrafter"/>
</dbReference>
<dbReference type="Gene3D" id="2.30.29.30">
    <property type="entry name" value="Pleckstrin-homology domain (PH domain)/Phosphotyrosine-binding domain (PTB)"/>
    <property type="match status" value="1"/>
</dbReference>
<dbReference type="SMART" id="SM00064">
    <property type="entry name" value="FYVE"/>
    <property type="match status" value="1"/>
</dbReference>
<dbReference type="PANTHER" id="PTHR12673:SF98">
    <property type="entry name" value="FYVE, RHOGEF AND PH DOMAIN-CONTAINING PROTEIN 4"/>
    <property type="match status" value="1"/>
</dbReference>
<dbReference type="InterPro" id="IPR000306">
    <property type="entry name" value="Znf_FYVE"/>
</dbReference>
<evidence type="ECO:0000256" key="6">
    <source>
        <dbReference type="ARBA" id="ARBA00022737"/>
    </source>
</evidence>
<dbReference type="InterPro" id="IPR051092">
    <property type="entry name" value="FYVE_RhoGEF_PH"/>
</dbReference>
<feature type="domain" description="FYVE-type" evidence="15">
    <location>
        <begin position="628"/>
        <end position="688"/>
    </location>
</feature>
<protein>
    <submittedName>
        <fullName evidence="16">FYVE, RhoGEF and PH domain containing 4</fullName>
    </submittedName>
</protein>
<dbReference type="Gene3D" id="3.30.40.10">
    <property type="entry name" value="Zinc/RING finger domain, C3HC4 (zinc finger)"/>
    <property type="match status" value="1"/>
</dbReference>
<keyword evidence="17" id="KW-1185">Reference proteome</keyword>
<keyword evidence="5" id="KW-0479">Metal-binding</keyword>
<evidence type="ECO:0000256" key="9">
    <source>
        <dbReference type="ARBA" id="ARBA00023212"/>
    </source>
</evidence>
<dbReference type="InterPro" id="IPR055251">
    <property type="entry name" value="SOS1_NGEF_PH"/>
</dbReference>
<evidence type="ECO:0000313" key="16">
    <source>
        <dbReference type="Ensembl" id="ENSTMTP00000005204.1"/>
    </source>
</evidence>
<keyword evidence="9" id="KW-0206">Cytoskeleton</keyword>
<dbReference type="PANTHER" id="PTHR12673">
    <property type="entry name" value="FACIOGENITAL DYSPLASIA PROTEIN"/>
    <property type="match status" value="1"/>
</dbReference>
<dbReference type="Ensembl" id="ENSTMTT00000005377.1">
    <property type="protein sequence ID" value="ENSTMTP00000005204.1"/>
    <property type="gene ID" value="ENSTMTG00000003532.1"/>
</dbReference>
<dbReference type="SMART" id="SM00325">
    <property type="entry name" value="RhoGEF"/>
    <property type="match status" value="1"/>
</dbReference>
<dbReference type="InterPro" id="IPR017455">
    <property type="entry name" value="Znf_FYVE-rel"/>
</dbReference>
<evidence type="ECO:0000256" key="4">
    <source>
        <dbReference type="ARBA" id="ARBA00022658"/>
    </source>
</evidence>
<evidence type="ECO:0000256" key="5">
    <source>
        <dbReference type="ARBA" id="ARBA00022723"/>
    </source>
</evidence>
<dbReference type="Proteomes" id="UP000472274">
    <property type="component" value="Unplaced"/>
</dbReference>
<keyword evidence="3" id="KW-0597">Phosphoprotein</keyword>
<evidence type="ECO:0000256" key="11">
    <source>
        <dbReference type="SAM" id="MobiDB-lite"/>
    </source>
</evidence>
<feature type="domain" description="PH" evidence="12">
    <location>
        <begin position="490"/>
        <end position="589"/>
    </location>
</feature>
<keyword evidence="4" id="KW-0344">Guanine-nucleotide releasing factor</keyword>
<comment type="subcellular location">
    <subcellularLocation>
        <location evidence="1">Cytoplasm</location>
        <location evidence="1">Cytoskeleton</location>
    </subcellularLocation>
</comment>
<feature type="compositionally biased region" description="Polar residues" evidence="11">
    <location>
        <begin position="179"/>
        <end position="192"/>
    </location>
</feature>
<keyword evidence="8" id="KW-0862">Zinc</keyword>
<dbReference type="InterPro" id="IPR000219">
    <property type="entry name" value="DH_dom"/>
</dbReference>
<dbReference type="CDD" id="cd00160">
    <property type="entry name" value="RhoGEF"/>
    <property type="match status" value="1"/>
</dbReference>
<sequence>PDGSSCAPHFGDHWCRTLYPCYTKHYSYFSTCPKNLLTKSCSANSTTWLVKQNVCNEAAQGINGNVPVKQSPRSASSPKPQVPPKPVHLQNSFLSITHQTPTRKALPTAQPRMEEVTPTSASCVSKEKPSKVSDLISRFEGGSPSSPSDLKKESSVVKVAKSQGRCGSASPQPKLLSQHPLQKQGNNTDQTQVVQKHTANGVVAQSQMECNDNKLPEHSTPTPASDVAVNSNLVNGEQESTTTDSLQATMVCAGQTLDCCRTPSRDTLFPSENETVETNTNVEEKQNEELNKEDEHVEAKETDEEKRHKIADELLHTERAYVSRLDLLDKVFYGRLLEEANRGSFPAEVVNKIFSNISSINAFHSKFLLPELEKRMQEWAATPRIGDILQKLAPFLKMYGEYVKNFDNAMELVKMWTERSPLFKSIIQDIQTQKVCGSLTLQHHMLEPVQRIPRYEMLLKDYLRKLPQDSPDWKDAEIIKGLYIVNPSNELIKEGQILKLAARNTSAQERYLFLFNNMLLYCVPKFSLVGSKYSVRTRVGIDGMKIIETHNEEYPCTFQVSGKERTLELQASSEQDKEEWIKALQNTIEAFQQRNETFRNAIAKEYEDMPIEVSKAELGKRAPRWIRDNEVTMCMKCKEPFNALTRRRHHCRACGHVVCWKCSDYKAHLEYDGNKLNKVCKDCYHIIMGCTDSEEKKKKGILEV</sequence>
<accession>A0A674IBP4</accession>
<feature type="domain" description="B box-type" evidence="14">
    <location>
        <begin position="629"/>
        <end position="679"/>
    </location>
</feature>
<name>A0A674IBP4_9SAUR</name>
<dbReference type="Pfam" id="PF22697">
    <property type="entry name" value="SOS1_NGEF_PH"/>
    <property type="match status" value="1"/>
</dbReference>
<organism evidence="16 17">
    <name type="scientific">Terrapene triunguis</name>
    <name type="common">Three-toed box turtle</name>
    <dbReference type="NCBI Taxonomy" id="2587831"/>
    <lineage>
        <taxon>Eukaryota</taxon>
        <taxon>Metazoa</taxon>
        <taxon>Chordata</taxon>
        <taxon>Craniata</taxon>
        <taxon>Vertebrata</taxon>
        <taxon>Euteleostomi</taxon>
        <taxon>Archelosauria</taxon>
        <taxon>Testudinata</taxon>
        <taxon>Testudines</taxon>
        <taxon>Cryptodira</taxon>
        <taxon>Durocryptodira</taxon>
        <taxon>Testudinoidea</taxon>
        <taxon>Emydidae</taxon>
        <taxon>Terrapene</taxon>
    </lineage>
</organism>
<dbReference type="CDD" id="cd15741">
    <property type="entry name" value="FYVE_FGD1_2_4"/>
    <property type="match status" value="1"/>
</dbReference>
<keyword evidence="7 10" id="KW-0863">Zinc-finger</keyword>
<dbReference type="AlphaFoldDB" id="A0A674IBP4"/>
<reference evidence="16" key="1">
    <citation type="submission" date="2025-08" db="UniProtKB">
        <authorList>
            <consortium name="Ensembl"/>
        </authorList>
    </citation>
    <scope>IDENTIFICATION</scope>
</reference>
<dbReference type="PROSITE" id="PS50119">
    <property type="entry name" value="ZF_BBOX"/>
    <property type="match status" value="1"/>
</dbReference>
<dbReference type="GeneTree" id="ENSGT00940000155765"/>
<dbReference type="SUPFAM" id="SSF50729">
    <property type="entry name" value="PH domain-like"/>
    <property type="match status" value="1"/>
</dbReference>
<feature type="region of interest" description="Disordered" evidence="11">
    <location>
        <begin position="282"/>
        <end position="305"/>
    </location>
</feature>
<dbReference type="PROSITE" id="PS50178">
    <property type="entry name" value="ZF_FYVE"/>
    <property type="match status" value="1"/>
</dbReference>
<evidence type="ECO:0000256" key="7">
    <source>
        <dbReference type="ARBA" id="ARBA00022771"/>
    </source>
</evidence>
<keyword evidence="6" id="KW-0677">Repeat</keyword>
<dbReference type="GO" id="GO:0005856">
    <property type="term" value="C:cytoskeleton"/>
    <property type="evidence" value="ECO:0007669"/>
    <property type="project" value="UniProtKB-SubCell"/>
</dbReference>
<evidence type="ECO:0000256" key="1">
    <source>
        <dbReference type="ARBA" id="ARBA00004245"/>
    </source>
</evidence>
<evidence type="ECO:0000256" key="10">
    <source>
        <dbReference type="PROSITE-ProRule" id="PRU00024"/>
    </source>
</evidence>
<gene>
    <name evidence="16" type="primary">FGD4</name>
</gene>
<dbReference type="InterPro" id="IPR035899">
    <property type="entry name" value="DBL_dom_sf"/>
</dbReference>
<evidence type="ECO:0000256" key="2">
    <source>
        <dbReference type="ARBA" id="ARBA00022490"/>
    </source>
</evidence>
<dbReference type="PROSITE" id="PS50003">
    <property type="entry name" value="PH_DOMAIN"/>
    <property type="match status" value="1"/>
</dbReference>
<evidence type="ECO:0000256" key="3">
    <source>
        <dbReference type="ARBA" id="ARBA00022553"/>
    </source>
</evidence>
<dbReference type="InterPro" id="IPR001849">
    <property type="entry name" value="PH_domain"/>
</dbReference>
<proteinExistence type="predicted"/>
<dbReference type="CDD" id="cd15791">
    <property type="entry name" value="PH1_FDG4"/>
    <property type="match status" value="1"/>
</dbReference>
<dbReference type="SUPFAM" id="SSF57903">
    <property type="entry name" value="FYVE/PHD zinc finger"/>
    <property type="match status" value="1"/>
</dbReference>
<keyword evidence="2" id="KW-0963">Cytoplasm</keyword>
<dbReference type="Pfam" id="PF00621">
    <property type="entry name" value="RhoGEF"/>
    <property type="match status" value="1"/>
</dbReference>
<evidence type="ECO:0000313" key="17">
    <source>
        <dbReference type="Proteomes" id="UP000472274"/>
    </source>
</evidence>
<dbReference type="SUPFAM" id="SSF48065">
    <property type="entry name" value="DBL homology domain (DH-domain)"/>
    <property type="match status" value="1"/>
</dbReference>
<dbReference type="InterPro" id="IPR011993">
    <property type="entry name" value="PH-like_dom_sf"/>
</dbReference>
<evidence type="ECO:0000259" key="15">
    <source>
        <dbReference type="PROSITE" id="PS50178"/>
    </source>
</evidence>
<dbReference type="GO" id="GO:0046847">
    <property type="term" value="P:filopodium assembly"/>
    <property type="evidence" value="ECO:0007669"/>
    <property type="project" value="TreeGrafter"/>
</dbReference>